<evidence type="ECO:0000256" key="3">
    <source>
        <dbReference type="RuleBase" id="RU003476"/>
    </source>
</evidence>
<organism evidence="5 6">
    <name type="scientific">Ferrimonas sediminum</name>
    <dbReference type="NCBI Taxonomy" id="718193"/>
    <lineage>
        <taxon>Bacteria</taxon>
        <taxon>Pseudomonadati</taxon>
        <taxon>Pseudomonadota</taxon>
        <taxon>Gammaproteobacteria</taxon>
        <taxon>Alteromonadales</taxon>
        <taxon>Ferrimonadaceae</taxon>
        <taxon>Ferrimonas</taxon>
    </lineage>
</organism>
<dbReference type="PRINTS" id="PR00502">
    <property type="entry name" value="NUDIXFAMILY"/>
</dbReference>
<sequence>MPELSLPRVAVLAIAHHHQRLILVKRANEPHALQWGFPGGSVEPGEALMDAAVRELQEETGARAEAQALLTVVEVNEFDASGRHHHFILVPVLCRYLGGELQAADDALACDWLSFDEIHSQRRALIDGVAETAAEARRYLLEAARM</sequence>
<keyword evidence="6" id="KW-1185">Reference proteome</keyword>
<dbReference type="InterPro" id="IPR000086">
    <property type="entry name" value="NUDIX_hydrolase_dom"/>
</dbReference>
<evidence type="ECO:0000313" key="6">
    <source>
        <dbReference type="Proteomes" id="UP000199527"/>
    </source>
</evidence>
<dbReference type="RefSeq" id="WP_090365341.1">
    <property type="nucleotide sequence ID" value="NZ_FNEM01000008.1"/>
</dbReference>
<dbReference type="Pfam" id="PF00293">
    <property type="entry name" value="NUDIX"/>
    <property type="match status" value="1"/>
</dbReference>
<dbReference type="Gene3D" id="3.90.79.10">
    <property type="entry name" value="Nucleoside Triphosphate Pyrophosphohydrolase"/>
    <property type="match status" value="1"/>
</dbReference>
<dbReference type="PROSITE" id="PS00893">
    <property type="entry name" value="NUDIX_BOX"/>
    <property type="match status" value="1"/>
</dbReference>
<reference evidence="6" key="1">
    <citation type="submission" date="2016-10" db="EMBL/GenBank/DDBJ databases">
        <authorList>
            <person name="Varghese N."/>
            <person name="Submissions S."/>
        </authorList>
    </citation>
    <scope>NUCLEOTIDE SEQUENCE [LARGE SCALE GENOMIC DNA]</scope>
    <source>
        <strain evidence="6">DSM 23317</strain>
    </source>
</reference>
<proteinExistence type="inferred from homology"/>
<evidence type="ECO:0000259" key="4">
    <source>
        <dbReference type="PROSITE" id="PS51462"/>
    </source>
</evidence>
<dbReference type="CDD" id="cd04673">
    <property type="entry name" value="NUDIX_ADPRase"/>
    <property type="match status" value="1"/>
</dbReference>
<dbReference type="PANTHER" id="PTHR43046:SF14">
    <property type="entry name" value="MUTT_NUDIX FAMILY PROTEIN"/>
    <property type="match status" value="1"/>
</dbReference>
<gene>
    <name evidence="5" type="ORF">SAMN04488540_108105</name>
</gene>
<name>A0A1G8TVW4_9GAMM</name>
<keyword evidence="2 3" id="KW-0378">Hydrolase</keyword>
<dbReference type="SUPFAM" id="SSF55811">
    <property type="entry name" value="Nudix"/>
    <property type="match status" value="1"/>
</dbReference>
<evidence type="ECO:0000313" key="5">
    <source>
        <dbReference type="EMBL" id="SDJ45708.1"/>
    </source>
</evidence>
<dbReference type="OrthoDB" id="8594221at2"/>
<dbReference type="PANTHER" id="PTHR43046">
    <property type="entry name" value="GDP-MANNOSE MANNOSYL HYDROLASE"/>
    <property type="match status" value="1"/>
</dbReference>
<dbReference type="InterPro" id="IPR020084">
    <property type="entry name" value="NUDIX_hydrolase_CS"/>
</dbReference>
<evidence type="ECO:0000256" key="1">
    <source>
        <dbReference type="ARBA" id="ARBA00001946"/>
    </source>
</evidence>
<comment type="similarity">
    <text evidence="3">Belongs to the Nudix hydrolase family.</text>
</comment>
<accession>A0A1G8TVW4</accession>
<comment type="cofactor">
    <cofactor evidence="1">
        <name>Mg(2+)</name>
        <dbReference type="ChEBI" id="CHEBI:18420"/>
    </cofactor>
</comment>
<dbReference type="EMBL" id="FNEM01000008">
    <property type="protein sequence ID" value="SDJ45708.1"/>
    <property type="molecule type" value="Genomic_DNA"/>
</dbReference>
<dbReference type="AlphaFoldDB" id="A0A1G8TVW4"/>
<dbReference type="GO" id="GO:0016787">
    <property type="term" value="F:hydrolase activity"/>
    <property type="evidence" value="ECO:0007669"/>
    <property type="project" value="UniProtKB-KW"/>
</dbReference>
<dbReference type="PROSITE" id="PS51462">
    <property type="entry name" value="NUDIX"/>
    <property type="match status" value="1"/>
</dbReference>
<dbReference type="Proteomes" id="UP000199527">
    <property type="component" value="Unassembled WGS sequence"/>
</dbReference>
<dbReference type="InterPro" id="IPR020476">
    <property type="entry name" value="Nudix_hydrolase"/>
</dbReference>
<dbReference type="InterPro" id="IPR015797">
    <property type="entry name" value="NUDIX_hydrolase-like_dom_sf"/>
</dbReference>
<evidence type="ECO:0000256" key="2">
    <source>
        <dbReference type="ARBA" id="ARBA00022801"/>
    </source>
</evidence>
<protein>
    <submittedName>
        <fullName evidence="5">8-oxo-dGTP diphosphatase</fullName>
    </submittedName>
</protein>
<feature type="domain" description="Nudix hydrolase" evidence="4">
    <location>
        <begin position="6"/>
        <end position="135"/>
    </location>
</feature>